<evidence type="ECO:0000256" key="4">
    <source>
        <dbReference type="ARBA" id="ARBA00022617"/>
    </source>
</evidence>
<keyword evidence="4 11" id="KW-0349">Heme</keyword>
<accession>A0A4P6L5J5</accession>
<dbReference type="PANTHER" id="PTHR35008">
    <property type="entry name" value="BLL4482 PROTEIN-RELATED"/>
    <property type="match status" value="1"/>
</dbReference>
<feature type="domain" description="Cytochrome c" evidence="14">
    <location>
        <begin position="188"/>
        <end position="302"/>
    </location>
</feature>
<dbReference type="GO" id="GO:0005506">
    <property type="term" value="F:iron ion binding"/>
    <property type="evidence" value="ECO:0007669"/>
    <property type="project" value="InterPro"/>
</dbReference>
<dbReference type="InterPro" id="IPR008168">
    <property type="entry name" value="Cyt_C_IC"/>
</dbReference>
<dbReference type="OrthoDB" id="9809720at2"/>
<dbReference type="InterPro" id="IPR014353">
    <property type="entry name" value="Membr-bd_ADH_cyt_c"/>
</dbReference>
<feature type="domain" description="Cytochrome c" evidence="14">
    <location>
        <begin position="323"/>
        <end position="413"/>
    </location>
</feature>
<feature type="binding site" description="axial binding residue" evidence="12">
    <location>
        <position position="60"/>
    </location>
    <ligand>
        <name>heme c</name>
        <dbReference type="ChEBI" id="CHEBI:61717"/>
        <label>1</label>
    </ligand>
    <ligandPart>
        <name>Fe</name>
        <dbReference type="ChEBI" id="CHEBI:18248"/>
    </ligandPart>
</feature>
<feature type="binding site" description="axial binding residue" evidence="12">
    <location>
        <position position="340"/>
    </location>
    <ligand>
        <name>heme c</name>
        <dbReference type="ChEBI" id="CHEBI:61717"/>
        <label>3</label>
    </ligand>
    <ligandPart>
        <name>Fe</name>
        <dbReference type="ChEBI" id="CHEBI:18248"/>
    </ligandPart>
</feature>
<comment type="cofactor">
    <cofactor evidence="11">
        <name>heme c</name>
        <dbReference type="ChEBI" id="CHEBI:61717"/>
    </cofactor>
    <text evidence="11">Binds 3 heme c groups covalently per subunit.</text>
</comment>
<dbReference type="AlphaFoldDB" id="A0A4P6L5J5"/>
<evidence type="ECO:0000256" key="3">
    <source>
        <dbReference type="ARBA" id="ARBA00022475"/>
    </source>
</evidence>
<gene>
    <name evidence="15" type="ORF">EWM63_31360</name>
</gene>
<keyword evidence="5 12" id="KW-0479">Metal-binding</keyword>
<dbReference type="Gene3D" id="1.10.760.10">
    <property type="entry name" value="Cytochrome c-like domain"/>
    <property type="match status" value="3"/>
</dbReference>
<proteinExistence type="predicted"/>
<dbReference type="SUPFAM" id="SSF46626">
    <property type="entry name" value="Cytochrome c"/>
    <property type="match status" value="3"/>
</dbReference>
<dbReference type="InterPro" id="IPR036909">
    <property type="entry name" value="Cyt_c-like_dom_sf"/>
</dbReference>
<keyword evidence="3" id="KW-1003">Cell membrane</keyword>
<organism evidence="15 16">
    <name type="scientific">Pseudoduganella lutea</name>
    <dbReference type="NCBI Taxonomy" id="321985"/>
    <lineage>
        <taxon>Bacteria</taxon>
        <taxon>Pseudomonadati</taxon>
        <taxon>Pseudomonadota</taxon>
        <taxon>Betaproteobacteria</taxon>
        <taxon>Burkholderiales</taxon>
        <taxon>Oxalobacteraceae</taxon>
        <taxon>Telluria group</taxon>
        <taxon>Pseudoduganella</taxon>
    </lineage>
</organism>
<evidence type="ECO:0000256" key="9">
    <source>
        <dbReference type="ARBA" id="ARBA00023004"/>
    </source>
</evidence>
<dbReference type="EMBL" id="CP035913">
    <property type="protein sequence ID" value="QBE66919.1"/>
    <property type="molecule type" value="Genomic_DNA"/>
</dbReference>
<evidence type="ECO:0000256" key="8">
    <source>
        <dbReference type="ARBA" id="ARBA00022982"/>
    </source>
</evidence>
<feature type="binding site" description="covalent" evidence="11">
    <location>
        <position position="59"/>
    </location>
    <ligand>
        <name>heme c</name>
        <dbReference type="ChEBI" id="CHEBI:61717"/>
        <label>1</label>
    </ligand>
</feature>
<feature type="binding site" description="covalent" evidence="11">
    <location>
        <position position="336"/>
    </location>
    <ligand>
        <name>heme c</name>
        <dbReference type="ChEBI" id="CHEBI:61717"/>
        <label>3</label>
    </ligand>
</feature>
<reference evidence="15 16" key="1">
    <citation type="submission" date="2019-02" db="EMBL/GenBank/DDBJ databases">
        <title>Draft Genome Sequences of Six Type Strains of the Genus Massilia.</title>
        <authorList>
            <person name="Miess H."/>
            <person name="Frediansyhah A."/>
            <person name="Gross H."/>
        </authorList>
    </citation>
    <scope>NUCLEOTIDE SEQUENCE [LARGE SCALE GENOMIC DNA]</scope>
    <source>
        <strain evidence="15 16">DSM 17473</strain>
    </source>
</reference>
<dbReference type="RefSeq" id="WP_130190026.1">
    <property type="nucleotide sequence ID" value="NZ_CP035913.1"/>
</dbReference>
<dbReference type="Pfam" id="PF00034">
    <property type="entry name" value="Cytochrom_C"/>
    <property type="match status" value="1"/>
</dbReference>
<evidence type="ECO:0000256" key="13">
    <source>
        <dbReference type="SAM" id="SignalP"/>
    </source>
</evidence>
<evidence type="ECO:0000256" key="7">
    <source>
        <dbReference type="ARBA" id="ARBA00022737"/>
    </source>
</evidence>
<dbReference type="PROSITE" id="PS51007">
    <property type="entry name" value="CYTC"/>
    <property type="match status" value="3"/>
</dbReference>
<evidence type="ECO:0000313" key="15">
    <source>
        <dbReference type="EMBL" id="QBE66919.1"/>
    </source>
</evidence>
<name>A0A4P6L5J5_9BURK</name>
<evidence type="ECO:0000259" key="14">
    <source>
        <dbReference type="PROSITE" id="PS51007"/>
    </source>
</evidence>
<feature type="binding site" description="covalent" evidence="11">
    <location>
        <position position="56"/>
    </location>
    <ligand>
        <name>heme c</name>
        <dbReference type="ChEBI" id="CHEBI:61717"/>
        <label>1</label>
    </ligand>
</feature>
<dbReference type="GO" id="GO:0005886">
    <property type="term" value="C:plasma membrane"/>
    <property type="evidence" value="ECO:0007669"/>
    <property type="project" value="UniProtKB-SubCell"/>
</dbReference>
<comment type="subcellular location">
    <subcellularLocation>
        <location evidence="1">Cell membrane</location>
    </subcellularLocation>
</comment>
<dbReference type="GO" id="GO:0020037">
    <property type="term" value="F:heme binding"/>
    <property type="evidence" value="ECO:0007669"/>
    <property type="project" value="InterPro"/>
</dbReference>
<dbReference type="KEGG" id="plue:EWM63_31360"/>
<feature type="binding site" description="covalent" evidence="11">
    <location>
        <position position="339"/>
    </location>
    <ligand>
        <name>heme c</name>
        <dbReference type="ChEBI" id="CHEBI:61717"/>
        <label>3</label>
    </ligand>
</feature>
<evidence type="ECO:0000256" key="5">
    <source>
        <dbReference type="ARBA" id="ARBA00022723"/>
    </source>
</evidence>
<keyword evidence="16" id="KW-1185">Reference proteome</keyword>
<evidence type="ECO:0000256" key="10">
    <source>
        <dbReference type="ARBA" id="ARBA00023136"/>
    </source>
</evidence>
<feature type="binding site" description="covalent" evidence="11">
    <location>
        <position position="206"/>
    </location>
    <ligand>
        <name>heme c</name>
        <dbReference type="ChEBI" id="CHEBI:61717"/>
        <label>2</label>
    </ligand>
</feature>
<dbReference type="InterPro" id="IPR009056">
    <property type="entry name" value="Cyt_c-like_dom"/>
</dbReference>
<evidence type="ECO:0000313" key="16">
    <source>
        <dbReference type="Proteomes" id="UP000290637"/>
    </source>
</evidence>
<evidence type="ECO:0000256" key="12">
    <source>
        <dbReference type="PIRSR" id="PIRSR000018-51"/>
    </source>
</evidence>
<sequence length="438" mass="46380">MSRRALYLACAAGIGFVALFAATRWSDTHTGAALAEPALTGERIARGAYLAKMGDCAACHSVPGKPPFSGGLRMETPIGALFTSNITPDRRYGIGNYTLADFDRALRYGVAAGHTLYPAMPYSAYSITRPEDVAALYAYFKQGVAAAAVPNRDSEIIFPLSMRWPLTVWRWLYAPTPRPFAAPPGMDRQLARGAYLVQGLGHCGDCHTARGVSLQVRALGPADGPAYLGGASVDGWHAPSLRNGGAATIGAWSEADIAQFLTGGANRHGSAFGSMSDVIVNSTAHLTDDDARAAARFLKSLPDTGGRAYRYDPAASLALRRGDADARGARLYLDNCAACHRPDGKGYERVFPPLAGNPVVATATAESLIRIVLAGAQTPRTAAAPAQFAMPAFAWRLSNQEVADVVTFIRTSWGNDASPVEVRAVGRLRETAGRNTPP</sequence>
<feature type="binding site" description="axial binding residue" evidence="12">
    <location>
        <position position="207"/>
    </location>
    <ligand>
        <name>heme c</name>
        <dbReference type="ChEBI" id="CHEBI:61717"/>
        <label>2</label>
    </ligand>
    <ligandPart>
        <name>Fe</name>
        <dbReference type="ChEBI" id="CHEBI:18248"/>
    </ligandPart>
</feature>
<keyword evidence="9 12" id="KW-0408">Iron</keyword>
<feature type="signal peptide" evidence="13">
    <location>
        <begin position="1"/>
        <end position="21"/>
    </location>
</feature>
<keyword evidence="7" id="KW-0677">Repeat</keyword>
<keyword evidence="2" id="KW-0813">Transport</keyword>
<dbReference type="PRINTS" id="PR00605">
    <property type="entry name" value="CYTCHROMECIC"/>
</dbReference>
<dbReference type="GO" id="GO:0016614">
    <property type="term" value="F:oxidoreductase activity, acting on CH-OH group of donors"/>
    <property type="evidence" value="ECO:0007669"/>
    <property type="project" value="InterPro"/>
</dbReference>
<protein>
    <submittedName>
        <fullName evidence="15">Cytochrome c</fullName>
    </submittedName>
</protein>
<feature type="domain" description="Cytochrome c" evidence="14">
    <location>
        <begin position="42"/>
        <end position="144"/>
    </location>
</feature>
<dbReference type="PANTHER" id="PTHR35008:SF8">
    <property type="entry name" value="ALCOHOL DEHYDROGENASE CYTOCHROME C SUBUNIT"/>
    <property type="match status" value="1"/>
</dbReference>
<evidence type="ECO:0000256" key="11">
    <source>
        <dbReference type="PIRSR" id="PIRSR000018-50"/>
    </source>
</evidence>
<keyword evidence="8" id="KW-0249">Electron transport</keyword>
<dbReference type="PIRSF" id="PIRSF000018">
    <property type="entry name" value="Mb_ADH_cyt_c"/>
    <property type="match status" value="1"/>
</dbReference>
<dbReference type="GO" id="GO:0009055">
    <property type="term" value="F:electron transfer activity"/>
    <property type="evidence" value="ECO:0007669"/>
    <property type="project" value="InterPro"/>
</dbReference>
<dbReference type="InterPro" id="IPR051459">
    <property type="entry name" value="Cytochrome_c-type_DH"/>
</dbReference>
<evidence type="ECO:0000256" key="2">
    <source>
        <dbReference type="ARBA" id="ARBA00022448"/>
    </source>
</evidence>
<evidence type="ECO:0000256" key="6">
    <source>
        <dbReference type="ARBA" id="ARBA00022729"/>
    </source>
</evidence>
<evidence type="ECO:0000256" key="1">
    <source>
        <dbReference type="ARBA" id="ARBA00004236"/>
    </source>
</evidence>
<feature type="chain" id="PRO_5020689571" evidence="13">
    <location>
        <begin position="22"/>
        <end position="438"/>
    </location>
</feature>
<keyword evidence="6 13" id="KW-0732">Signal</keyword>
<feature type="binding site" description="covalent" evidence="11">
    <location>
        <position position="203"/>
    </location>
    <ligand>
        <name>heme c</name>
        <dbReference type="ChEBI" id="CHEBI:61717"/>
        <label>2</label>
    </ligand>
</feature>
<keyword evidence="10" id="KW-0472">Membrane</keyword>
<dbReference type="Proteomes" id="UP000290637">
    <property type="component" value="Chromosome"/>
</dbReference>